<keyword evidence="1" id="KW-0812">Transmembrane</keyword>
<keyword evidence="2" id="KW-0732">Signal</keyword>
<proteinExistence type="predicted"/>
<keyword evidence="1" id="KW-0472">Membrane</keyword>
<accession>A0A917ENY3</accession>
<reference evidence="3" key="2">
    <citation type="submission" date="2020-09" db="EMBL/GenBank/DDBJ databases">
        <authorList>
            <person name="Sun Q."/>
            <person name="Zhou Y."/>
        </authorList>
    </citation>
    <scope>NUCLEOTIDE SEQUENCE</scope>
    <source>
        <strain evidence="3">CGMCC 1.15388</strain>
    </source>
</reference>
<evidence type="ECO:0000313" key="4">
    <source>
        <dbReference type="Proteomes" id="UP000633136"/>
    </source>
</evidence>
<evidence type="ECO:0000256" key="2">
    <source>
        <dbReference type="SAM" id="SignalP"/>
    </source>
</evidence>
<feature type="transmembrane region" description="Helical" evidence="1">
    <location>
        <begin position="430"/>
        <end position="450"/>
    </location>
</feature>
<protein>
    <recommendedName>
        <fullName evidence="5">Cell surface protein</fullName>
    </recommendedName>
</protein>
<gene>
    <name evidence="3" type="ORF">GCM10011401_11900</name>
</gene>
<dbReference type="RefSeq" id="WP_188683709.1">
    <property type="nucleotide sequence ID" value="NZ_BMIS01000004.1"/>
</dbReference>
<organism evidence="3 4">
    <name type="scientific">Nesterenkonia cremea</name>
    <dbReference type="NCBI Taxonomy" id="1882340"/>
    <lineage>
        <taxon>Bacteria</taxon>
        <taxon>Bacillati</taxon>
        <taxon>Actinomycetota</taxon>
        <taxon>Actinomycetes</taxon>
        <taxon>Micrococcales</taxon>
        <taxon>Micrococcaceae</taxon>
        <taxon>Nesterenkonia</taxon>
    </lineage>
</organism>
<dbReference type="Proteomes" id="UP000633136">
    <property type="component" value="Unassembled WGS sequence"/>
</dbReference>
<evidence type="ECO:0000256" key="1">
    <source>
        <dbReference type="SAM" id="Phobius"/>
    </source>
</evidence>
<name>A0A917ENY3_9MICC</name>
<evidence type="ECO:0008006" key="5">
    <source>
        <dbReference type="Google" id="ProtNLM"/>
    </source>
</evidence>
<reference evidence="3" key="1">
    <citation type="journal article" date="2014" name="Int. J. Syst. Evol. Microbiol.">
        <title>Complete genome sequence of Corynebacterium casei LMG S-19264T (=DSM 44701T), isolated from a smear-ripened cheese.</title>
        <authorList>
            <consortium name="US DOE Joint Genome Institute (JGI-PGF)"/>
            <person name="Walter F."/>
            <person name="Albersmeier A."/>
            <person name="Kalinowski J."/>
            <person name="Ruckert C."/>
        </authorList>
    </citation>
    <scope>NUCLEOTIDE SEQUENCE</scope>
    <source>
        <strain evidence="3">CGMCC 1.15388</strain>
    </source>
</reference>
<comment type="caution">
    <text evidence="3">The sequence shown here is derived from an EMBL/GenBank/DDBJ whole genome shotgun (WGS) entry which is preliminary data.</text>
</comment>
<evidence type="ECO:0000313" key="3">
    <source>
        <dbReference type="EMBL" id="GGE66248.1"/>
    </source>
</evidence>
<feature type="chain" id="PRO_5036929703" description="Cell surface protein" evidence="2">
    <location>
        <begin position="43"/>
        <end position="461"/>
    </location>
</feature>
<sequence>MGPQQIPDEERGEMTIRFPCRTVAGVGLIGLLAAFSAPEAHADDGTDHAGFTLGGTPVSGGTNLGDATELTPNAAYVDEFVHDQVLYYRIPREMESSTLHVSLTTPHDGSEDMDVYSMTLGTWDGEDCASTTDSGMVTETGERLRTSHISTGVAAGEAAEDLDEDEGDLCGEADELVLAVGEDWDEDDMGDRPFELLIYEEPSNEEAEEMAEEPSYSDLDWTEMGRDISGSITTEPGNDFTDVPSLEAGSTYDTTISPGEVQIYSIPMQWGEYLQTEAYFPDTGAVDSVDNVSLAVMNPLRGLHDGEYESLSFGDTTELRTASDPVNWSNRYDSWASSTLAGEYYLVVTADGAGSSEDEEAELDYLLTLQTYDWEDADTAAPAYADGLTDAQPPFGPQNEVAAAEAAEEEERAQMTALERVRSMGESTGLVMSMGAFALLMMATGSLFMVRAIRQHQRNNP</sequence>
<dbReference type="AlphaFoldDB" id="A0A917ENY3"/>
<dbReference type="EMBL" id="BMIS01000004">
    <property type="protein sequence ID" value="GGE66248.1"/>
    <property type="molecule type" value="Genomic_DNA"/>
</dbReference>
<keyword evidence="4" id="KW-1185">Reference proteome</keyword>
<keyword evidence="1" id="KW-1133">Transmembrane helix</keyword>
<feature type="signal peptide" evidence="2">
    <location>
        <begin position="1"/>
        <end position="42"/>
    </location>
</feature>